<dbReference type="SMART" id="SM00388">
    <property type="entry name" value="HisKA"/>
    <property type="match status" value="1"/>
</dbReference>
<name>A0A934SUC4_9BURK</name>
<gene>
    <name evidence="13" type="ORF">JJB74_19105</name>
</gene>
<proteinExistence type="predicted"/>
<feature type="transmembrane region" description="Helical" evidence="9">
    <location>
        <begin position="14"/>
        <end position="36"/>
    </location>
</feature>
<dbReference type="GO" id="GO:0016020">
    <property type="term" value="C:membrane"/>
    <property type="evidence" value="ECO:0007669"/>
    <property type="project" value="UniProtKB-SubCell"/>
</dbReference>
<evidence type="ECO:0000256" key="3">
    <source>
        <dbReference type="ARBA" id="ARBA00012438"/>
    </source>
</evidence>
<evidence type="ECO:0000256" key="1">
    <source>
        <dbReference type="ARBA" id="ARBA00000085"/>
    </source>
</evidence>
<evidence type="ECO:0000259" key="10">
    <source>
        <dbReference type="PROSITE" id="PS50109"/>
    </source>
</evidence>
<dbReference type="InterPro" id="IPR003594">
    <property type="entry name" value="HATPase_dom"/>
</dbReference>
<dbReference type="CDD" id="cd06225">
    <property type="entry name" value="HAMP"/>
    <property type="match status" value="1"/>
</dbReference>
<dbReference type="Pfam" id="PF02518">
    <property type="entry name" value="HATPase_c"/>
    <property type="match status" value="1"/>
</dbReference>
<dbReference type="Proteomes" id="UP000622890">
    <property type="component" value="Unassembled WGS sequence"/>
</dbReference>
<dbReference type="SMART" id="SM00304">
    <property type="entry name" value="HAMP"/>
    <property type="match status" value="1"/>
</dbReference>
<dbReference type="PROSITE" id="PS50885">
    <property type="entry name" value="HAMP"/>
    <property type="match status" value="1"/>
</dbReference>
<dbReference type="AlphaFoldDB" id="A0A934SUC4"/>
<keyword evidence="9" id="KW-0472">Membrane</keyword>
<dbReference type="PANTHER" id="PTHR43065">
    <property type="entry name" value="SENSOR HISTIDINE KINASE"/>
    <property type="match status" value="1"/>
</dbReference>
<dbReference type="Gene3D" id="3.40.50.2300">
    <property type="match status" value="2"/>
</dbReference>
<keyword evidence="14" id="KW-1185">Reference proteome</keyword>
<dbReference type="InterPro" id="IPR001789">
    <property type="entry name" value="Sig_transdc_resp-reg_receiver"/>
</dbReference>
<dbReference type="EC" id="2.7.13.3" evidence="3"/>
<accession>A0A934SUC4</accession>
<dbReference type="SUPFAM" id="SSF52172">
    <property type="entry name" value="CheY-like"/>
    <property type="match status" value="2"/>
</dbReference>
<dbReference type="PROSITE" id="PS50109">
    <property type="entry name" value="HIS_KIN"/>
    <property type="match status" value="1"/>
</dbReference>
<dbReference type="InterPro" id="IPR036097">
    <property type="entry name" value="HisK_dim/P_sf"/>
</dbReference>
<feature type="domain" description="Response regulatory" evidence="11">
    <location>
        <begin position="541"/>
        <end position="657"/>
    </location>
</feature>
<feature type="modified residue" description="4-aspartylphosphate" evidence="7">
    <location>
        <position position="591"/>
    </location>
</feature>
<evidence type="ECO:0000256" key="6">
    <source>
        <dbReference type="ARBA" id="ARBA00022777"/>
    </source>
</evidence>
<evidence type="ECO:0000256" key="9">
    <source>
        <dbReference type="SAM" id="Phobius"/>
    </source>
</evidence>
<comment type="subcellular location">
    <subcellularLocation>
        <location evidence="2">Membrane</location>
    </subcellularLocation>
</comment>
<evidence type="ECO:0000259" key="12">
    <source>
        <dbReference type="PROSITE" id="PS50885"/>
    </source>
</evidence>
<dbReference type="InterPro" id="IPR033417">
    <property type="entry name" value="CHASE8"/>
</dbReference>
<dbReference type="PROSITE" id="PS50110">
    <property type="entry name" value="RESPONSE_REGULATORY"/>
    <property type="match status" value="2"/>
</dbReference>
<protein>
    <recommendedName>
        <fullName evidence="3">histidine kinase</fullName>
        <ecNumber evidence="3">2.7.13.3</ecNumber>
    </recommendedName>
</protein>
<organism evidence="13 14">
    <name type="scientific">Noviherbaspirillum pedocola</name>
    <dbReference type="NCBI Taxonomy" id="2801341"/>
    <lineage>
        <taxon>Bacteria</taxon>
        <taxon>Pseudomonadati</taxon>
        <taxon>Pseudomonadota</taxon>
        <taxon>Betaproteobacteria</taxon>
        <taxon>Burkholderiales</taxon>
        <taxon>Oxalobacteraceae</taxon>
        <taxon>Noviherbaspirillum</taxon>
    </lineage>
</organism>
<dbReference type="PANTHER" id="PTHR43065:SF49">
    <property type="entry name" value="HISTIDINE KINASE"/>
    <property type="match status" value="1"/>
</dbReference>
<dbReference type="InterPro" id="IPR036890">
    <property type="entry name" value="HATPase_C_sf"/>
</dbReference>
<dbReference type="InterPro" id="IPR003661">
    <property type="entry name" value="HisK_dim/P_dom"/>
</dbReference>
<evidence type="ECO:0000313" key="14">
    <source>
        <dbReference type="Proteomes" id="UP000622890"/>
    </source>
</evidence>
<feature type="coiled-coil region" evidence="8">
    <location>
        <begin position="227"/>
        <end position="264"/>
    </location>
</feature>
<feature type="domain" description="HAMP" evidence="12">
    <location>
        <begin position="182"/>
        <end position="235"/>
    </location>
</feature>
<dbReference type="GO" id="GO:0000155">
    <property type="term" value="F:phosphorelay sensor kinase activity"/>
    <property type="evidence" value="ECO:0007669"/>
    <property type="project" value="InterPro"/>
</dbReference>
<dbReference type="SUPFAM" id="SSF47384">
    <property type="entry name" value="Homodimeric domain of signal transducing histidine kinase"/>
    <property type="match status" value="1"/>
</dbReference>
<feature type="domain" description="Histidine kinase" evidence="10">
    <location>
        <begin position="298"/>
        <end position="521"/>
    </location>
</feature>
<dbReference type="SUPFAM" id="SSF55874">
    <property type="entry name" value="ATPase domain of HSP90 chaperone/DNA topoisomerase II/histidine kinase"/>
    <property type="match status" value="1"/>
</dbReference>
<dbReference type="Pfam" id="PF00512">
    <property type="entry name" value="HisKA"/>
    <property type="match status" value="1"/>
</dbReference>
<dbReference type="PRINTS" id="PR00344">
    <property type="entry name" value="BCTRLSENSOR"/>
</dbReference>
<dbReference type="Pfam" id="PF00672">
    <property type="entry name" value="HAMP"/>
    <property type="match status" value="1"/>
</dbReference>
<evidence type="ECO:0000256" key="2">
    <source>
        <dbReference type="ARBA" id="ARBA00004370"/>
    </source>
</evidence>
<evidence type="ECO:0000259" key="11">
    <source>
        <dbReference type="PROSITE" id="PS50110"/>
    </source>
</evidence>
<dbReference type="SMART" id="SM00387">
    <property type="entry name" value="HATPase_c"/>
    <property type="match status" value="1"/>
</dbReference>
<feature type="modified residue" description="4-aspartylphosphate" evidence="7">
    <location>
        <position position="760"/>
    </location>
</feature>
<dbReference type="InterPro" id="IPR004358">
    <property type="entry name" value="Sig_transdc_His_kin-like_C"/>
</dbReference>
<dbReference type="EMBL" id="JAEPBG010000008">
    <property type="protein sequence ID" value="MBK4736740.1"/>
    <property type="molecule type" value="Genomic_DNA"/>
</dbReference>
<keyword evidence="4 7" id="KW-0597">Phosphoprotein</keyword>
<evidence type="ECO:0000256" key="7">
    <source>
        <dbReference type="PROSITE-ProRule" id="PRU00169"/>
    </source>
</evidence>
<sequence>MLTAANRGSIKRKFMLAMLATTCAALLVASIAMLALDLRSYQTGWLDDLQSQADILAGANLPALEFGDAQAAAESLAQLEVRQQIVAATILKPDGEPFASYVRKGAAAESPKLPPGARSSVSMGAVRVMKPVTHGGGETLGYVWLTAQYPIGAQMGRHLMILSAVMAGSLLFALLVSSWLQGSVTRPILALTAAANRVISGRDFSLRVEKRSNDEVGILVDAFNTMLSEVGERAQALEQSNATLQREMRERMAAEEALRQLNGTLEERIAERTRDLERAHAQLRQSQKLEAVGQLTGGVAHDFNNVLQVIAGNLQLLQMSFAGNPEAQRRLETAAFAADRGAKLAAQLLAFARRQPLQPMSTNVGRTLRGMDDLLRRALGESIHIETVVAGGLWTTMVDPHQLENVILNLAINARDAMAGSGRLTLELGNAMLDDNYIASEPDVAPGQYVLLAISDTGCGMTPEVMARAFEPFFTTKREGEGTGLGLSMAYGFVKQSNGHIRIYSEVGSGTTIKIYLPRSMQPEVEAANNRAAPIVGGNETILVVEDDAVVQATVVDMLQGLGYRVLKANDGQSALTILRSGIPVDLVFTDVVMPGPVRSVDMARQARQMFPDIAVLFTSGYTQNAIVHGGRLDPGVELISKPYRREDLARKIRQILGSRGPQPALYPAVAQQADIATAASALAAPNHAVALAVPNHASTLAIPKEAAALSVLVVEDNRDARLMLVELLTALGHRVESAGNAEDALALLQERSVDVLLTDITLPGMSGLEMARRAVRAGHQFRRIVFSSGHGASMAEGFEFEYATLPKPFDLTALQTVLAQAATATHVT</sequence>
<comment type="catalytic activity">
    <reaction evidence="1">
        <text>ATP + protein L-histidine = ADP + protein N-phospho-L-histidine.</text>
        <dbReference type="EC" id="2.7.13.3"/>
    </reaction>
</comment>
<keyword evidence="9" id="KW-1133">Transmembrane helix</keyword>
<evidence type="ECO:0000256" key="5">
    <source>
        <dbReference type="ARBA" id="ARBA00022679"/>
    </source>
</evidence>
<dbReference type="Gene3D" id="1.10.287.130">
    <property type="match status" value="1"/>
</dbReference>
<dbReference type="Gene3D" id="3.30.565.10">
    <property type="entry name" value="Histidine kinase-like ATPase, C-terminal domain"/>
    <property type="match status" value="1"/>
</dbReference>
<dbReference type="RefSeq" id="WP_200594453.1">
    <property type="nucleotide sequence ID" value="NZ_JAEPBG010000008.1"/>
</dbReference>
<evidence type="ECO:0000313" key="13">
    <source>
        <dbReference type="EMBL" id="MBK4736740.1"/>
    </source>
</evidence>
<dbReference type="CDD" id="cd00082">
    <property type="entry name" value="HisKA"/>
    <property type="match status" value="1"/>
</dbReference>
<dbReference type="SMART" id="SM00448">
    <property type="entry name" value="REC"/>
    <property type="match status" value="2"/>
</dbReference>
<dbReference type="CDD" id="cd18161">
    <property type="entry name" value="REC_hyHK_blue-like"/>
    <property type="match status" value="1"/>
</dbReference>
<reference evidence="13" key="1">
    <citation type="submission" date="2021-01" db="EMBL/GenBank/DDBJ databases">
        <title>Genome sequence of strain Noviherbaspirillum sp. DKR-6.</title>
        <authorList>
            <person name="Chaudhary D.K."/>
        </authorList>
    </citation>
    <scope>NUCLEOTIDE SEQUENCE</scope>
    <source>
        <strain evidence="13">DKR-6</strain>
    </source>
</reference>
<feature type="domain" description="Response regulatory" evidence="11">
    <location>
        <begin position="711"/>
        <end position="823"/>
    </location>
</feature>
<dbReference type="InterPro" id="IPR005467">
    <property type="entry name" value="His_kinase_dom"/>
</dbReference>
<keyword evidence="9" id="KW-0812">Transmembrane</keyword>
<feature type="transmembrane region" description="Helical" evidence="9">
    <location>
        <begin position="159"/>
        <end position="180"/>
    </location>
</feature>
<dbReference type="InterPro" id="IPR003660">
    <property type="entry name" value="HAMP_dom"/>
</dbReference>
<dbReference type="SUPFAM" id="SSF158472">
    <property type="entry name" value="HAMP domain-like"/>
    <property type="match status" value="1"/>
</dbReference>
<evidence type="ECO:0000256" key="8">
    <source>
        <dbReference type="SAM" id="Coils"/>
    </source>
</evidence>
<dbReference type="Pfam" id="PF17152">
    <property type="entry name" value="CHASE8"/>
    <property type="match status" value="1"/>
</dbReference>
<keyword evidence="8" id="KW-0175">Coiled coil</keyword>
<keyword evidence="6" id="KW-0418">Kinase</keyword>
<keyword evidence="5" id="KW-0808">Transferase</keyword>
<evidence type="ECO:0000256" key="4">
    <source>
        <dbReference type="ARBA" id="ARBA00022553"/>
    </source>
</evidence>
<comment type="caution">
    <text evidence="13">The sequence shown here is derived from an EMBL/GenBank/DDBJ whole genome shotgun (WGS) entry which is preliminary data.</text>
</comment>
<dbReference type="Pfam" id="PF00072">
    <property type="entry name" value="Response_reg"/>
    <property type="match status" value="2"/>
</dbReference>
<dbReference type="InterPro" id="IPR011006">
    <property type="entry name" value="CheY-like_superfamily"/>
</dbReference>
<dbReference type="Gene3D" id="6.10.340.10">
    <property type="match status" value="1"/>
</dbReference>